<sequence length="167" mass="18962">MSFHFSLMRAFYFRLQNRSPKSLSFFVDQLATQRLRSLLDLRLNLRAGDYSSHLPHLYVRLKCFAPMSRIAELTTSKPSTSSSSMASLFGDSSIYGRCPQRPEEGSQSYSQQRYKETLNQEAQQPLALVVIVPQIIGAPRKKGKNVPHDLDDLTYYSANLPSNITEP</sequence>
<comment type="caution">
    <text evidence="1">The sequence shown here is derived from an EMBL/GenBank/DDBJ whole genome shotgun (WGS) entry which is preliminary data.</text>
</comment>
<reference evidence="1 3" key="1">
    <citation type="submission" date="2024-02" db="EMBL/GenBank/DDBJ databases">
        <authorList>
            <person name="Vignale AGUSTIN F."/>
            <person name="Sosa J E."/>
            <person name="Modenutti C."/>
        </authorList>
    </citation>
    <scope>NUCLEOTIDE SEQUENCE [LARGE SCALE GENOMIC DNA]</scope>
</reference>
<protein>
    <submittedName>
        <fullName evidence="1">Uncharacterized protein</fullName>
    </submittedName>
</protein>
<gene>
    <name evidence="1" type="ORF">ILEXP_LOCUS14092</name>
    <name evidence="2" type="ORF">ILEXP_LOCUS49000</name>
</gene>
<proteinExistence type="predicted"/>
<name>A0ABC8RMS4_9AQUA</name>
<dbReference type="EMBL" id="CAUOFW020007392">
    <property type="protein sequence ID" value="CAK9179061.1"/>
    <property type="molecule type" value="Genomic_DNA"/>
</dbReference>
<keyword evidence="3" id="KW-1185">Reference proteome</keyword>
<accession>A0ABC8RMS4</accession>
<dbReference type="EMBL" id="CAUOFW020001552">
    <property type="protein sequence ID" value="CAK9146256.1"/>
    <property type="molecule type" value="Genomic_DNA"/>
</dbReference>
<organism evidence="1 3">
    <name type="scientific">Ilex paraguariensis</name>
    <name type="common">yerba mate</name>
    <dbReference type="NCBI Taxonomy" id="185542"/>
    <lineage>
        <taxon>Eukaryota</taxon>
        <taxon>Viridiplantae</taxon>
        <taxon>Streptophyta</taxon>
        <taxon>Embryophyta</taxon>
        <taxon>Tracheophyta</taxon>
        <taxon>Spermatophyta</taxon>
        <taxon>Magnoliopsida</taxon>
        <taxon>eudicotyledons</taxon>
        <taxon>Gunneridae</taxon>
        <taxon>Pentapetalae</taxon>
        <taxon>asterids</taxon>
        <taxon>campanulids</taxon>
        <taxon>Aquifoliales</taxon>
        <taxon>Aquifoliaceae</taxon>
        <taxon>Ilex</taxon>
    </lineage>
</organism>
<dbReference type="Proteomes" id="UP001642360">
    <property type="component" value="Unassembled WGS sequence"/>
</dbReference>
<dbReference type="AlphaFoldDB" id="A0ABC8RMS4"/>
<evidence type="ECO:0000313" key="1">
    <source>
        <dbReference type="EMBL" id="CAK9146256.1"/>
    </source>
</evidence>
<evidence type="ECO:0000313" key="2">
    <source>
        <dbReference type="EMBL" id="CAK9179061.1"/>
    </source>
</evidence>
<evidence type="ECO:0000313" key="3">
    <source>
        <dbReference type="Proteomes" id="UP001642360"/>
    </source>
</evidence>